<name>A0A3A6TSE0_9GAMM</name>
<proteinExistence type="predicted"/>
<dbReference type="EMBL" id="QYYH01000008">
    <property type="protein sequence ID" value="RJY19074.1"/>
    <property type="molecule type" value="Genomic_DNA"/>
</dbReference>
<dbReference type="OrthoDB" id="10021523at2"/>
<protein>
    <submittedName>
        <fullName evidence="1">Uncharacterized protein</fullName>
    </submittedName>
</protein>
<keyword evidence="2" id="KW-1185">Reference proteome</keyword>
<reference evidence="1 2" key="1">
    <citation type="submission" date="2018-09" db="EMBL/GenBank/DDBJ databases">
        <title>Phylogeny of the Shewanellaceae, and recommendation for two new genera, Pseudoshewanella and Parashewanella.</title>
        <authorList>
            <person name="Wang G."/>
        </authorList>
    </citation>
    <scope>NUCLEOTIDE SEQUENCE [LARGE SCALE GENOMIC DNA]</scope>
    <source>
        <strain evidence="1 2">KCTC 22492</strain>
    </source>
</reference>
<gene>
    <name evidence="1" type="ORF">D5R81_02185</name>
</gene>
<evidence type="ECO:0000313" key="2">
    <source>
        <dbReference type="Proteomes" id="UP000273022"/>
    </source>
</evidence>
<dbReference type="AlphaFoldDB" id="A0A3A6TSE0"/>
<comment type="caution">
    <text evidence="1">The sequence shown here is derived from an EMBL/GenBank/DDBJ whole genome shotgun (WGS) entry which is preliminary data.</text>
</comment>
<organism evidence="1 2">
    <name type="scientific">Parashewanella spongiae</name>
    <dbReference type="NCBI Taxonomy" id="342950"/>
    <lineage>
        <taxon>Bacteria</taxon>
        <taxon>Pseudomonadati</taxon>
        <taxon>Pseudomonadota</taxon>
        <taxon>Gammaproteobacteria</taxon>
        <taxon>Alteromonadales</taxon>
        <taxon>Shewanellaceae</taxon>
        <taxon>Parashewanella</taxon>
    </lineage>
</organism>
<dbReference type="RefSeq" id="WP_121852020.1">
    <property type="nucleotide sequence ID" value="NZ_CP037952.1"/>
</dbReference>
<evidence type="ECO:0000313" key="1">
    <source>
        <dbReference type="EMBL" id="RJY19074.1"/>
    </source>
</evidence>
<sequence length="1266" mass="146951">MAIVLDTNPAHVKAINSESKDVSDIENTILHSTNTEFKLSIGKEEGKEKEVIHKFFDNPISSLITDHVFQEQIKYLEILVCEGKEVQLVTKQINKIWYVFPKLPQREALSHYLTHHIHSSGDESLICALSEPVLFNLVLIDPNLTKIIYQSLTNADSECCFTTAQKLTSFISFRISKNPEFSDKLFRQLALLKIDEKMHFCFKMTVEQIYLWHHHIPAVFEDIIKAKFCDSDKGEALVGFLFGAEGALSKKQIESLASIISENDVPLVHEKEVYHLLRRGAQRYFSSFDDETMSTKQVFDYALIMSTLIELKDRIYAESCLGDELNHLFNIVISNLIVAKELSEFVATVSNQIIDEEEMNIEDVNLLRMSSNICICLLEVPNVFENSVAKKSIINQLVDLTDELLFLPGRGYAEQIWSMIGKTALTVKGKPYTPKEKEINLDILVIEILELPTEHEKWLSVVKHQRMLTERQKVVLAVRLEQKTALYFIQDETLSVEAKAEIAFYHPDIIPTLISTPEFKTKEAVPFLAKLCVINPFFTDDFVARKLNRYVSVSWRGMVASYWEKAGFLLWHELKKLNFSNMDEYTLDQSVLALSHLCSNNNEYLVKDGIFQWALERDDREDILYFCMRHYPELITYKSVKKILEGDNDLVKCALLNLLGKKIFKYVTRPVKLGCSLYSPSLLLERPEVFDFNNNISRQYQLILSMAWRQFTKCDFIDPLHRYLLQKKNRDEALKYFRIWPHLVPNGDTTIVNLAHFNEIVSDESSWDKLDKNSIVFACKTYPNVARAVFTDDKYRQFLDLLDSDDIVNILHCHPQLFPREDSKRLHFIMEKVGYETIYCSKILSKELLQSFSNNKIKLTFAQIVKLIENADLDESNCAMILDLIERMQRFQLLNYEQNWLTLGLACDFVCCIMIDYYECADVLSNSSLIQLVNKHPLLINVLLKEGNKKVVSKLPSTTRFWVILLSKHIDSTKDIITLYRRTGPIHLVLAELVRSECFNPVLWQNIKDCILEDEIKFVELQLRAAGITGISELTKTIVKNEPPSIITAEAKRKHKFSHYEAEVFYEPVHHHQADFYHFGQYHITVDYPSLNQDGVCGGLCLHFLQFAAKKNNPMNYVMKQEHAYKWTMYPEKIHYLQIKCSDFIQNKTKLSVFTEKQFIPRLNRELFFSKLREKKELVLTSSNHAVVVVLHYPIESSKEDGHVPDLYFFDPNYGIWRWRAFSEKTNRLEIEFLILECLLRTGDGFGEIFCSEVIGLNDKIFRSKN</sequence>
<accession>A0A3A6TSE0</accession>
<dbReference type="Proteomes" id="UP000273022">
    <property type="component" value="Unassembled WGS sequence"/>
</dbReference>